<evidence type="ECO:0008006" key="3">
    <source>
        <dbReference type="Google" id="ProtNLM"/>
    </source>
</evidence>
<dbReference type="Proteomes" id="UP000070138">
    <property type="component" value="Unassembled WGS sequence"/>
</dbReference>
<gene>
    <name evidence="1" type="ORF">LS48_03020</name>
</gene>
<comment type="caution">
    <text evidence="1">The sequence shown here is derived from an EMBL/GenBank/DDBJ whole genome shotgun (WGS) entry which is preliminary data.</text>
</comment>
<accession>A0A137RJS7</accession>
<dbReference type="AlphaFoldDB" id="A0A137RJS7"/>
<reference evidence="1 2" key="2">
    <citation type="journal article" date="2016" name="Int. J. Syst. Evol. Microbiol.">
        <title>Vitellibacter aquimaris sp. nov., a marine bacterium isolated from seawater.</title>
        <authorList>
            <person name="Thevarajoo S."/>
            <person name="Selvaratnam C."/>
            <person name="Goh K.M."/>
            <person name="Hong K.W."/>
            <person name="Chan X.Y."/>
            <person name="Chan K.G."/>
            <person name="Chong C.S."/>
        </authorList>
    </citation>
    <scope>NUCLEOTIDE SEQUENCE [LARGE SCALE GENOMIC DNA]</scope>
    <source>
        <strain evidence="1 2">D-24</strain>
    </source>
</reference>
<evidence type="ECO:0000313" key="2">
    <source>
        <dbReference type="Proteomes" id="UP000070138"/>
    </source>
</evidence>
<dbReference type="PROSITE" id="PS51257">
    <property type="entry name" value="PROKAR_LIPOPROTEIN"/>
    <property type="match status" value="1"/>
</dbReference>
<protein>
    <recommendedName>
        <fullName evidence="3">Lipoprotein</fullName>
    </recommendedName>
</protein>
<name>A0A137RJS7_9FLAO</name>
<organism evidence="1 2">
    <name type="scientific">Aequorivita aquimaris</name>
    <dbReference type="NCBI Taxonomy" id="1548749"/>
    <lineage>
        <taxon>Bacteria</taxon>
        <taxon>Pseudomonadati</taxon>
        <taxon>Bacteroidota</taxon>
        <taxon>Flavobacteriia</taxon>
        <taxon>Flavobacteriales</taxon>
        <taxon>Flavobacteriaceae</taxon>
        <taxon>Aequorivita</taxon>
    </lineage>
</organism>
<sequence>MKYLLFAIPFLFLGCKKISEKSPPSELPIQEPSTVVIEKPDLPEGAFKADFLGNQDSIYVFVRKVDASTGTTLIGFENEQLPEIIIPESIGAQLQILKLKNFQNDVLLVNAKLKDTNFNEYYVFVWKDSLWKQPVNRFDIHKSNVTDTLTPIMNDPKDSTRLVRYYSVFDMDRKSEKKYTWKLMSESISIED</sequence>
<evidence type="ECO:0000313" key="1">
    <source>
        <dbReference type="EMBL" id="KXO00404.1"/>
    </source>
</evidence>
<dbReference type="RefSeq" id="WP_062619876.1">
    <property type="nucleotide sequence ID" value="NZ_JRWG01000002.1"/>
</dbReference>
<keyword evidence="2" id="KW-1185">Reference proteome</keyword>
<dbReference type="STRING" id="1548749.LS48_03020"/>
<dbReference type="EMBL" id="JRWG01000002">
    <property type="protein sequence ID" value="KXO00404.1"/>
    <property type="molecule type" value="Genomic_DNA"/>
</dbReference>
<dbReference type="OrthoDB" id="1434488at2"/>
<reference evidence="2" key="1">
    <citation type="submission" date="2014-10" db="EMBL/GenBank/DDBJ databases">
        <title>Genome sequencing of Vitellibacter sp. D-24.</title>
        <authorList>
            <person name="Thevarajoo S."/>
            <person name="Selvaratnam C."/>
            <person name="Goh K.M."/>
            <person name="Chong C.S."/>
        </authorList>
    </citation>
    <scope>NUCLEOTIDE SEQUENCE [LARGE SCALE GENOMIC DNA]</scope>
    <source>
        <strain evidence="2">D-24</strain>
    </source>
</reference>
<proteinExistence type="predicted"/>